<dbReference type="OrthoDB" id="434041at2759"/>
<dbReference type="InterPro" id="IPR050079">
    <property type="entry name" value="DEAD_box_RNA_helicase"/>
</dbReference>
<dbReference type="InterPro" id="IPR014014">
    <property type="entry name" value="RNA_helicase_DEAD_Q_motif"/>
</dbReference>
<dbReference type="PROSITE" id="PS51192">
    <property type="entry name" value="HELICASE_ATP_BIND_1"/>
    <property type="match status" value="1"/>
</dbReference>
<feature type="domain" description="Helicase ATP-binding" evidence="6">
    <location>
        <begin position="36"/>
        <end position="204"/>
    </location>
</feature>
<dbReference type="InterPro" id="IPR014001">
    <property type="entry name" value="Helicase_ATP-bd"/>
</dbReference>
<name>A0A1V9Z596_9STRA</name>
<dbReference type="Pfam" id="PF00271">
    <property type="entry name" value="Helicase_C"/>
    <property type="match status" value="1"/>
</dbReference>
<dbReference type="Proteomes" id="UP000243217">
    <property type="component" value="Unassembled WGS sequence"/>
</dbReference>
<keyword evidence="2" id="KW-0378">Hydrolase</keyword>
<dbReference type="GO" id="GO:0005829">
    <property type="term" value="C:cytosol"/>
    <property type="evidence" value="ECO:0007669"/>
    <property type="project" value="TreeGrafter"/>
</dbReference>
<dbReference type="SUPFAM" id="SSF52540">
    <property type="entry name" value="P-loop containing nucleoside triphosphate hydrolases"/>
    <property type="match status" value="1"/>
</dbReference>
<dbReference type="GO" id="GO:0005524">
    <property type="term" value="F:ATP binding"/>
    <property type="evidence" value="ECO:0007669"/>
    <property type="project" value="UniProtKB-KW"/>
</dbReference>
<dbReference type="EMBL" id="JNBS01002272">
    <property type="protein sequence ID" value="OQR93193.1"/>
    <property type="molecule type" value="Genomic_DNA"/>
</dbReference>
<dbReference type="PROSITE" id="PS51195">
    <property type="entry name" value="Q_MOTIF"/>
    <property type="match status" value="1"/>
</dbReference>
<keyword evidence="1" id="KW-0547">Nucleotide-binding</keyword>
<dbReference type="InterPro" id="IPR011545">
    <property type="entry name" value="DEAD/DEAH_box_helicase_dom"/>
</dbReference>
<evidence type="ECO:0000259" key="7">
    <source>
        <dbReference type="PROSITE" id="PS51194"/>
    </source>
</evidence>
<dbReference type="PANTHER" id="PTHR47959:SF1">
    <property type="entry name" value="ATP-DEPENDENT RNA HELICASE DBPA"/>
    <property type="match status" value="1"/>
</dbReference>
<dbReference type="GO" id="GO:0003676">
    <property type="term" value="F:nucleic acid binding"/>
    <property type="evidence" value="ECO:0007669"/>
    <property type="project" value="InterPro"/>
</dbReference>
<evidence type="ECO:0000256" key="3">
    <source>
        <dbReference type="ARBA" id="ARBA00022806"/>
    </source>
</evidence>
<proteinExistence type="predicted"/>
<comment type="caution">
    <text evidence="9">The sequence shown here is derived from an EMBL/GenBank/DDBJ whole genome shotgun (WGS) entry which is preliminary data.</text>
</comment>
<dbReference type="Pfam" id="PF00270">
    <property type="entry name" value="DEAD"/>
    <property type="match status" value="1"/>
</dbReference>
<feature type="short sequence motif" description="Q motif" evidence="5">
    <location>
        <begin position="5"/>
        <end position="33"/>
    </location>
</feature>
<sequence length="538" mass="60741">MTTHLRFVDLPLSKDVQERLHERGFLVPSPIQAKSLPIALFGNDLIAQAKSGMGKTLVFATVAVELTHRLSTSWSLIIAPTREIALQIEQVVQSLIEAPVVVSCIGGLPIENDEMALRNGITRIVVGTPGRLKALVQRKSFPLNQVHLMVMDEVDKLLQSDFDAEMKSILTALPLNKQMIACSATYTPDQLAHVASLMQNPQFVCVRGPDNVTTEYINSGDTEEWRNREENSKPEVWLRGVQQYYMVIKPPSQSLDDVLRLKIEQLCLILATVKFYQCITFTNDKFRAEALTIALAQQDYPAVCVTGALSQEQRIEAMTKFRQFEARIMVSTDLTARGIDVDRVNLVVNLDLPKDPATYLHRVGRAGRYGGQISFSFYSSSLLHGVAVTMLLQEEIKAIQALADLFKMKIHEMEDDCSVQNDLDDTKAFQAQDLYAQTDLPASLYQRLQPNEPQEMFSPKATFIPENIERIPVPIKEINQVKEVQKKSTKHKPLTIPDAKPIKEAVKDQTIDPEQVEHNNKVFEMENATYEEWCRSFR</sequence>
<evidence type="ECO:0000313" key="10">
    <source>
        <dbReference type="Proteomes" id="UP000243217"/>
    </source>
</evidence>
<dbReference type="SMART" id="SM00490">
    <property type="entry name" value="HELICc"/>
    <property type="match status" value="1"/>
</dbReference>
<dbReference type="InterPro" id="IPR001650">
    <property type="entry name" value="Helicase_C-like"/>
</dbReference>
<evidence type="ECO:0008006" key="11">
    <source>
        <dbReference type="Google" id="ProtNLM"/>
    </source>
</evidence>
<evidence type="ECO:0000259" key="8">
    <source>
        <dbReference type="PROSITE" id="PS51195"/>
    </source>
</evidence>
<dbReference type="InterPro" id="IPR027417">
    <property type="entry name" value="P-loop_NTPase"/>
</dbReference>
<gene>
    <name evidence="9" type="ORF">THRCLA_08514</name>
</gene>
<dbReference type="GO" id="GO:0003724">
    <property type="term" value="F:RNA helicase activity"/>
    <property type="evidence" value="ECO:0007669"/>
    <property type="project" value="InterPro"/>
</dbReference>
<evidence type="ECO:0000256" key="1">
    <source>
        <dbReference type="ARBA" id="ARBA00022741"/>
    </source>
</evidence>
<dbReference type="PANTHER" id="PTHR47959">
    <property type="entry name" value="ATP-DEPENDENT RNA HELICASE RHLE-RELATED"/>
    <property type="match status" value="1"/>
</dbReference>
<dbReference type="SMART" id="SM00487">
    <property type="entry name" value="DEXDc"/>
    <property type="match status" value="1"/>
</dbReference>
<organism evidence="9 10">
    <name type="scientific">Thraustotheca clavata</name>
    <dbReference type="NCBI Taxonomy" id="74557"/>
    <lineage>
        <taxon>Eukaryota</taxon>
        <taxon>Sar</taxon>
        <taxon>Stramenopiles</taxon>
        <taxon>Oomycota</taxon>
        <taxon>Saprolegniomycetes</taxon>
        <taxon>Saprolegniales</taxon>
        <taxon>Achlyaceae</taxon>
        <taxon>Thraustotheca</taxon>
    </lineage>
</organism>
<evidence type="ECO:0000313" key="9">
    <source>
        <dbReference type="EMBL" id="OQR93193.1"/>
    </source>
</evidence>
<dbReference type="PROSITE" id="PS51194">
    <property type="entry name" value="HELICASE_CTER"/>
    <property type="match status" value="1"/>
</dbReference>
<keyword evidence="10" id="KW-1185">Reference proteome</keyword>
<dbReference type="Gene3D" id="3.40.50.300">
    <property type="entry name" value="P-loop containing nucleotide triphosphate hydrolases"/>
    <property type="match status" value="2"/>
</dbReference>
<evidence type="ECO:0000259" key="6">
    <source>
        <dbReference type="PROSITE" id="PS51192"/>
    </source>
</evidence>
<dbReference type="AlphaFoldDB" id="A0A1V9Z596"/>
<dbReference type="GO" id="GO:0016787">
    <property type="term" value="F:hydrolase activity"/>
    <property type="evidence" value="ECO:0007669"/>
    <property type="project" value="UniProtKB-KW"/>
</dbReference>
<keyword evidence="3" id="KW-0347">Helicase</keyword>
<keyword evidence="4" id="KW-0067">ATP-binding</keyword>
<accession>A0A1V9Z596</accession>
<dbReference type="CDD" id="cd18787">
    <property type="entry name" value="SF2_C_DEAD"/>
    <property type="match status" value="1"/>
</dbReference>
<protein>
    <recommendedName>
        <fullName evidence="11">DEAD/DEAH box RNA helicase</fullName>
    </recommendedName>
</protein>
<evidence type="ECO:0000256" key="5">
    <source>
        <dbReference type="PROSITE-ProRule" id="PRU00552"/>
    </source>
</evidence>
<reference evidence="9 10" key="1">
    <citation type="journal article" date="2014" name="Genome Biol. Evol.">
        <title>The secreted proteins of Achlya hypogyna and Thraustotheca clavata identify the ancestral oomycete secretome and reveal gene acquisitions by horizontal gene transfer.</title>
        <authorList>
            <person name="Misner I."/>
            <person name="Blouin N."/>
            <person name="Leonard G."/>
            <person name="Richards T.A."/>
            <person name="Lane C.E."/>
        </authorList>
    </citation>
    <scope>NUCLEOTIDE SEQUENCE [LARGE SCALE GENOMIC DNA]</scope>
    <source>
        <strain evidence="9 10">ATCC 34112</strain>
    </source>
</reference>
<evidence type="ECO:0000256" key="4">
    <source>
        <dbReference type="ARBA" id="ARBA00022840"/>
    </source>
</evidence>
<feature type="domain" description="DEAD-box RNA helicase Q" evidence="8">
    <location>
        <begin position="5"/>
        <end position="33"/>
    </location>
</feature>
<dbReference type="STRING" id="74557.A0A1V9Z596"/>
<feature type="domain" description="Helicase C-terminal" evidence="7">
    <location>
        <begin position="262"/>
        <end position="424"/>
    </location>
</feature>
<evidence type="ECO:0000256" key="2">
    <source>
        <dbReference type="ARBA" id="ARBA00022801"/>
    </source>
</evidence>